<keyword evidence="3" id="KW-0633">Potassium transport</keyword>
<evidence type="ECO:0000256" key="12">
    <source>
        <dbReference type="SAM" id="MobiDB-lite"/>
    </source>
</evidence>
<evidence type="ECO:0000256" key="7">
    <source>
        <dbReference type="ARBA" id="ARBA00022958"/>
    </source>
</evidence>
<evidence type="ECO:0000313" key="16">
    <source>
        <dbReference type="Proteomes" id="UP000319852"/>
    </source>
</evidence>
<dbReference type="InterPro" id="IPR005821">
    <property type="entry name" value="Ion_trans_dom"/>
</dbReference>
<keyword evidence="5" id="KW-0631">Potassium channel</keyword>
<dbReference type="PANTHER" id="PTHR11537">
    <property type="entry name" value="VOLTAGE-GATED POTASSIUM CHANNEL"/>
    <property type="match status" value="1"/>
</dbReference>
<keyword evidence="4 13" id="KW-0812">Transmembrane</keyword>
<reference evidence="15 16" key="1">
    <citation type="submission" date="2019-02" db="EMBL/GenBank/DDBJ databases">
        <title>Deep-cultivation of Planctomycetes and their phenomic and genomic characterization uncovers novel biology.</title>
        <authorList>
            <person name="Wiegand S."/>
            <person name="Jogler M."/>
            <person name="Boedeker C."/>
            <person name="Pinto D."/>
            <person name="Vollmers J."/>
            <person name="Rivas-Marin E."/>
            <person name="Kohn T."/>
            <person name="Peeters S.H."/>
            <person name="Heuer A."/>
            <person name="Rast P."/>
            <person name="Oberbeckmann S."/>
            <person name="Bunk B."/>
            <person name="Jeske O."/>
            <person name="Meyerdierks A."/>
            <person name="Storesund J.E."/>
            <person name="Kallscheuer N."/>
            <person name="Luecker S."/>
            <person name="Lage O.M."/>
            <person name="Pohl T."/>
            <person name="Merkel B.J."/>
            <person name="Hornburger P."/>
            <person name="Mueller R.-W."/>
            <person name="Bruemmer F."/>
            <person name="Labrenz M."/>
            <person name="Spormann A.M."/>
            <person name="Op den Camp H."/>
            <person name="Overmann J."/>
            <person name="Amann R."/>
            <person name="Jetten M.S.M."/>
            <person name="Mascher T."/>
            <person name="Medema M.H."/>
            <person name="Devos D.P."/>
            <person name="Kaster A.-K."/>
            <person name="Ovreas L."/>
            <person name="Rohde M."/>
            <person name="Galperin M.Y."/>
            <person name="Jogler C."/>
        </authorList>
    </citation>
    <scope>NUCLEOTIDE SEQUENCE [LARGE SCALE GENOMIC DNA]</scope>
    <source>
        <strain evidence="15 16">HG15A2</strain>
    </source>
</reference>
<keyword evidence="8 13" id="KW-1133">Transmembrane helix</keyword>
<evidence type="ECO:0000256" key="9">
    <source>
        <dbReference type="ARBA" id="ARBA00023065"/>
    </source>
</evidence>
<dbReference type="KEGG" id="amob:HG15A2_49010"/>
<sequence>MADNDPIIDPKTKPTPPPIESPAALSGWQRRWHEIIFEADTPAGKAFDITLLVLIVISVVGVLIQSTPTYEELYQPKWGRTLDLLEWVITILFTVEYIARLACVAHPLRYVFSFYGIVDLLAILPSYLAPFVSGTQALATIRTLRLLRVFRVFKLGDHLAESRTLLKIVKQTRTKITVFLSVIMIAITVLGTIMYVIERDEPGSGFTSIPISIYWAIVTLTTVGYGDIAPVTVLGKTVAGMMMLIGYSITVVTIGIFAAVVLGAKEEKQVPSTQSCPNCLSEDHAADAKYCKRCGSLL</sequence>
<keyword evidence="10 13" id="KW-0472">Membrane</keyword>
<organism evidence="15 16">
    <name type="scientific">Adhaeretor mobilis</name>
    <dbReference type="NCBI Taxonomy" id="1930276"/>
    <lineage>
        <taxon>Bacteria</taxon>
        <taxon>Pseudomonadati</taxon>
        <taxon>Planctomycetota</taxon>
        <taxon>Planctomycetia</taxon>
        <taxon>Pirellulales</taxon>
        <taxon>Lacipirellulaceae</taxon>
        <taxon>Adhaeretor</taxon>
    </lineage>
</organism>
<evidence type="ECO:0000256" key="8">
    <source>
        <dbReference type="ARBA" id="ARBA00022989"/>
    </source>
</evidence>
<evidence type="ECO:0000256" key="6">
    <source>
        <dbReference type="ARBA" id="ARBA00022882"/>
    </source>
</evidence>
<dbReference type="Proteomes" id="UP000319852">
    <property type="component" value="Chromosome"/>
</dbReference>
<feature type="transmembrane region" description="Helical" evidence="13">
    <location>
        <begin position="110"/>
        <end position="128"/>
    </location>
</feature>
<dbReference type="SUPFAM" id="SSF81324">
    <property type="entry name" value="Voltage-gated potassium channels"/>
    <property type="match status" value="1"/>
</dbReference>
<keyword evidence="16" id="KW-1185">Reference proteome</keyword>
<dbReference type="GO" id="GO:0001508">
    <property type="term" value="P:action potential"/>
    <property type="evidence" value="ECO:0007669"/>
    <property type="project" value="TreeGrafter"/>
</dbReference>
<keyword evidence="6" id="KW-0851">Voltage-gated channel</keyword>
<name>A0A517N346_9BACT</name>
<dbReference type="GO" id="GO:0008076">
    <property type="term" value="C:voltage-gated potassium channel complex"/>
    <property type="evidence" value="ECO:0007669"/>
    <property type="project" value="InterPro"/>
</dbReference>
<evidence type="ECO:0000256" key="11">
    <source>
        <dbReference type="ARBA" id="ARBA00023303"/>
    </source>
</evidence>
<feature type="domain" description="Ion transport" evidence="14">
    <location>
        <begin position="45"/>
        <end position="257"/>
    </location>
</feature>
<feature type="region of interest" description="Disordered" evidence="12">
    <location>
        <begin position="1"/>
        <end position="21"/>
    </location>
</feature>
<evidence type="ECO:0000256" key="4">
    <source>
        <dbReference type="ARBA" id="ARBA00022692"/>
    </source>
</evidence>
<feature type="transmembrane region" description="Helical" evidence="13">
    <location>
        <begin position="209"/>
        <end position="226"/>
    </location>
</feature>
<comment type="subcellular location">
    <subcellularLocation>
        <location evidence="1">Membrane</location>
        <topology evidence="1">Multi-pass membrane protein</topology>
    </subcellularLocation>
</comment>
<evidence type="ECO:0000256" key="10">
    <source>
        <dbReference type="ARBA" id="ARBA00023136"/>
    </source>
</evidence>
<feature type="transmembrane region" description="Helical" evidence="13">
    <location>
        <begin position="238"/>
        <end position="262"/>
    </location>
</feature>
<dbReference type="RefSeq" id="WP_145063758.1">
    <property type="nucleotide sequence ID" value="NZ_CP036263.1"/>
</dbReference>
<evidence type="ECO:0000256" key="3">
    <source>
        <dbReference type="ARBA" id="ARBA00022538"/>
    </source>
</evidence>
<keyword evidence="9" id="KW-0406">Ion transport</keyword>
<feature type="transmembrane region" description="Helical" evidence="13">
    <location>
        <begin position="84"/>
        <end position="103"/>
    </location>
</feature>
<gene>
    <name evidence="15" type="ORF">HG15A2_49010</name>
</gene>
<protein>
    <submittedName>
        <fullName evidence="15">Cyclic nucleotide-gated potassium channel</fullName>
    </submittedName>
</protein>
<dbReference type="GO" id="GO:0005249">
    <property type="term" value="F:voltage-gated potassium channel activity"/>
    <property type="evidence" value="ECO:0007669"/>
    <property type="project" value="InterPro"/>
</dbReference>
<feature type="transmembrane region" description="Helical" evidence="13">
    <location>
        <begin position="176"/>
        <end position="197"/>
    </location>
</feature>
<evidence type="ECO:0000313" key="15">
    <source>
        <dbReference type="EMBL" id="QDT01554.1"/>
    </source>
</evidence>
<dbReference type="PANTHER" id="PTHR11537:SF254">
    <property type="entry name" value="POTASSIUM VOLTAGE-GATED CHANNEL PROTEIN SHAB"/>
    <property type="match status" value="1"/>
</dbReference>
<dbReference type="Gene3D" id="1.20.120.350">
    <property type="entry name" value="Voltage-gated potassium channels. Chain C"/>
    <property type="match status" value="1"/>
</dbReference>
<evidence type="ECO:0000259" key="14">
    <source>
        <dbReference type="Pfam" id="PF00520"/>
    </source>
</evidence>
<evidence type="ECO:0000256" key="2">
    <source>
        <dbReference type="ARBA" id="ARBA00022448"/>
    </source>
</evidence>
<keyword evidence="7" id="KW-0630">Potassium</keyword>
<dbReference type="InterPro" id="IPR027359">
    <property type="entry name" value="Volt_channel_dom_sf"/>
</dbReference>
<dbReference type="EMBL" id="CP036263">
    <property type="protein sequence ID" value="QDT01554.1"/>
    <property type="molecule type" value="Genomic_DNA"/>
</dbReference>
<evidence type="ECO:0000256" key="1">
    <source>
        <dbReference type="ARBA" id="ARBA00004141"/>
    </source>
</evidence>
<evidence type="ECO:0000256" key="13">
    <source>
        <dbReference type="SAM" id="Phobius"/>
    </source>
</evidence>
<dbReference type="OrthoDB" id="9810759at2"/>
<proteinExistence type="predicted"/>
<evidence type="ECO:0000256" key="5">
    <source>
        <dbReference type="ARBA" id="ARBA00022826"/>
    </source>
</evidence>
<feature type="transmembrane region" description="Helical" evidence="13">
    <location>
        <begin position="46"/>
        <end position="64"/>
    </location>
</feature>
<dbReference type="AlphaFoldDB" id="A0A517N346"/>
<dbReference type="Gene3D" id="1.10.287.70">
    <property type="match status" value="1"/>
</dbReference>
<accession>A0A517N346</accession>
<dbReference type="InterPro" id="IPR028325">
    <property type="entry name" value="VG_K_chnl"/>
</dbReference>
<dbReference type="Pfam" id="PF00520">
    <property type="entry name" value="Ion_trans"/>
    <property type="match status" value="1"/>
</dbReference>
<keyword evidence="11 15" id="KW-0407">Ion channel</keyword>
<keyword evidence="2" id="KW-0813">Transport</keyword>
<dbReference type="PRINTS" id="PR00169">
    <property type="entry name" value="KCHANNEL"/>
</dbReference>